<keyword evidence="4 8" id="KW-0812">Transmembrane</keyword>
<comment type="pathway">
    <text evidence="2">Cell wall biogenesis; lipoteichoic acid biosynthesis.</text>
</comment>
<keyword evidence="3" id="KW-1003">Cell membrane</keyword>
<evidence type="ECO:0000259" key="9">
    <source>
        <dbReference type="Pfam" id="PF00884"/>
    </source>
</evidence>
<feature type="region of interest" description="Disordered" evidence="7">
    <location>
        <begin position="24"/>
        <end position="46"/>
    </location>
</feature>
<feature type="transmembrane region" description="Helical" evidence="8">
    <location>
        <begin position="215"/>
        <end position="237"/>
    </location>
</feature>
<feature type="compositionally biased region" description="Polar residues" evidence="7">
    <location>
        <begin position="24"/>
        <end position="36"/>
    </location>
</feature>
<feature type="transmembrane region" description="Helical" evidence="8">
    <location>
        <begin position="353"/>
        <end position="371"/>
    </location>
</feature>
<organism evidence="10 11">
    <name type="scientific">Adlercreutzia muris</name>
    <dbReference type="NCBI Taxonomy" id="1796610"/>
    <lineage>
        <taxon>Bacteria</taxon>
        <taxon>Bacillati</taxon>
        <taxon>Actinomycetota</taxon>
        <taxon>Coriobacteriia</taxon>
        <taxon>Eggerthellales</taxon>
        <taxon>Eggerthellaceae</taxon>
        <taxon>Adlercreutzia</taxon>
    </lineage>
</organism>
<feature type="region of interest" description="Disordered" evidence="7">
    <location>
        <begin position="149"/>
        <end position="194"/>
    </location>
</feature>
<keyword evidence="5 8" id="KW-1133">Transmembrane helix</keyword>
<keyword evidence="11" id="KW-1185">Reference proteome</keyword>
<gene>
    <name evidence="10" type="ORF">F8D48_03245</name>
</gene>
<dbReference type="InterPro" id="IPR017850">
    <property type="entry name" value="Alkaline_phosphatase_core_sf"/>
</dbReference>
<sequence>MPRHASRESPVSLSASWLQRNTRSILRTNHGSSARSPSRDGCHPKKSQILTRRPILLVRAQPVTARLARAVSRPYRGPRAAISGAMARLDLLDGHRRAGLLLTPNMKKCWKMAGTRPIRASWCRRSTVGMLCCAAAMLSILGGSMDTGTTAGGGRSRKRNDATQKPNGGATGNRDDRAEAAGNTSTAGSAADAARTVAHRPRGPFSASLVGTRTAFARLAFFCGAVLLGFCLLEAPWNAEFLAIPRSHMIPNLLILALGCAIVFLVGQRTRASLAVFVGLCLAAGTANFFLIEFKGQPIVPADLFALSTAASVAGGYSLFLTPRLAACLGTFAAFSVALALGCPQRKVTRWDAAVNCLGAILLVVAGALQFNAVDIREQCAVKVDVWDVRGSYGTQGTALCFLSRAQELTPKPPEGYSAEAVDAILAPFADGPVGAPPDTVPPSGDIPTLPAAATDDGETAAVEGMLPYDGPNVIAIMNETFSDLSSYPGLEDANAAPPFFREVAADALASGDVYVSAMGGGTCNSEFEFLTGASMGNMGGGVYPYVLYDLEGVDNLAAAFRALGYGTHAIHPAEASNWRRDRIYEQLGFDDFDDITTMEGAATFRDLVTDRVTYERALQKIDEGEAPQFVFDVTIQNHGGYDTGLVPPADAVHLESEQVESAEVDEFLAAIRQSDEDLRWLVDELNARDEPTIVVFFGDHQPGFADWLFQKTYGHSVDGSPLEEVQQRYRTPYFIWANAVARTQYGNRLAKIADADVTSLNYLRSLLTEAAGLPETPQDRYQRALRGVLPAINLNGYRDGEGAWHWFGEAVEGDVQQRAEDALKSYRIIQHAQLFGE</sequence>
<evidence type="ECO:0000256" key="3">
    <source>
        <dbReference type="ARBA" id="ARBA00022475"/>
    </source>
</evidence>
<evidence type="ECO:0000256" key="1">
    <source>
        <dbReference type="ARBA" id="ARBA00004651"/>
    </source>
</evidence>
<name>A0A7C8BRP2_9ACTN</name>
<feature type="compositionally biased region" description="Low complexity" evidence="7">
    <location>
        <begin position="180"/>
        <end position="194"/>
    </location>
</feature>
<feature type="transmembrane region" description="Helical" evidence="8">
    <location>
        <begin position="249"/>
        <end position="266"/>
    </location>
</feature>
<dbReference type="EMBL" id="WAJS01000007">
    <property type="protein sequence ID" value="KAB1650932.1"/>
    <property type="molecule type" value="Genomic_DNA"/>
</dbReference>
<dbReference type="PANTHER" id="PTHR47371:SF3">
    <property type="entry name" value="PHOSPHOGLYCEROL TRANSFERASE I"/>
    <property type="match status" value="1"/>
</dbReference>
<evidence type="ECO:0000256" key="5">
    <source>
        <dbReference type="ARBA" id="ARBA00022989"/>
    </source>
</evidence>
<evidence type="ECO:0000256" key="2">
    <source>
        <dbReference type="ARBA" id="ARBA00004936"/>
    </source>
</evidence>
<evidence type="ECO:0000313" key="11">
    <source>
        <dbReference type="Proteomes" id="UP000479639"/>
    </source>
</evidence>
<feature type="transmembrane region" description="Helical" evidence="8">
    <location>
        <begin position="324"/>
        <end position="341"/>
    </location>
</feature>
<dbReference type="CDD" id="cd16015">
    <property type="entry name" value="LTA_synthase"/>
    <property type="match status" value="1"/>
</dbReference>
<evidence type="ECO:0000256" key="6">
    <source>
        <dbReference type="ARBA" id="ARBA00023136"/>
    </source>
</evidence>
<evidence type="ECO:0000313" key="10">
    <source>
        <dbReference type="EMBL" id="KAB1650932.1"/>
    </source>
</evidence>
<proteinExistence type="predicted"/>
<dbReference type="InterPro" id="IPR050448">
    <property type="entry name" value="OpgB/LTA_synthase_biosynth"/>
</dbReference>
<keyword evidence="6 8" id="KW-0472">Membrane</keyword>
<dbReference type="AlphaFoldDB" id="A0A7C8BRP2"/>
<evidence type="ECO:0000256" key="4">
    <source>
        <dbReference type="ARBA" id="ARBA00022692"/>
    </source>
</evidence>
<evidence type="ECO:0000256" key="8">
    <source>
        <dbReference type="SAM" id="Phobius"/>
    </source>
</evidence>
<protein>
    <submittedName>
        <fullName evidence="10">LTA synthase family protein</fullName>
    </submittedName>
</protein>
<dbReference type="PANTHER" id="PTHR47371">
    <property type="entry name" value="LIPOTEICHOIC ACID SYNTHASE"/>
    <property type="match status" value="1"/>
</dbReference>
<dbReference type="Proteomes" id="UP000479639">
    <property type="component" value="Unassembled WGS sequence"/>
</dbReference>
<evidence type="ECO:0000256" key="7">
    <source>
        <dbReference type="SAM" id="MobiDB-lite"/>
    </source>
</evidence>
<comment type="subcellular location">
    <subcellularLocation>
        <location evidence="1">Cell membrane</location>
        <topology evidence="1">Multi-pass membrane protein</topology>
    </subcellularLocation>
</comment>
<reference evidence="10 11" key="1">
    <citation type="submission" date="2019-09" db="EMBL/GenBank/DDBJ databases">
        <title>Whole genome shotgun sequencing (WGS) of Ellagibacter isourolithinifaciens DSM 104140(T) and Adlercreutzia muris DSM 29508(T).</title>
        <authorList>
            <person name="Stoll D.A."/>
            <person name="Danylec N."/>
            <person name="Huch M."/>
        </authorList>
    </citation>
    <scope>NUCLEOTIDE SEQUENCE [LARGE SCALE GENOMIC DNA]</scope>
    <source>
        <strain evidence="10 11">DSM 29508</strain>
    </source>
</reference>
<dbReference type="Gene3D" id="3.40.720.10">
    <property type="entry name" value="Alkaline Phosphatase, subunit A"/>
    <property type="match status" value="1"/>
</dbReference>
<accession>A0A7C8BRP2</accession>
<dbReference type="Pfam" id="PF00884">
    <property type="entry name" value="Sulfatase"/>
    <property type="match status" value="1"/>
</dbReference>
<dbReference type="SUPFAM" id="SSF53649">
    <property type="entry name" value="Alkaline phosphatase-like"/>
    <property type="match status" value="1"/>
</dbReference>
<dbReference type="InterPro" id="IPR000917">
    <property type="entry name" value="Sulfatase_N"/>
</dbReference>
<feature type="domain" description="Sulfatase N-terminal" evidence="9">
    <location>
        <begin position="472"/>
        <end position="768"/>
    </location>
</feature>
<feature type="transmembrane region" description="Helical" evidence="8">
    <location>
        <begin position="272"/>
        <end position="292"/>
    </location>
</feature>
<comment type="caution">
    <text evidence="10">The sequence shown here is derived from an EMBL/GenBank/DDBJ whole genome shotgun (WGS) entry which is preliminary data.</text>
</comment>
<dbReference type="GO" id="GO:0005886">
    <property type="term" value="C:plasma membrane"/>
    <property type="evidence" value="ECO:0007669"/>
    <property type="project" value="UniProtKB-SubCell"/>
</dbReference>